<keyword evidence="4" id="KW-0238">DNA-binding</keyword>
<evidence type="ECO:0000256" key="1">
    <source>
        <dbReference type="ARBA" id="ARBA00022723"/>
    </source>
</evidence>
<dbReference type="InterPro" id="IPR002048">
    <property type="entry name" value="EF_hand_dom"/>
</dbReference>
<feature type="domain" description="EF-hand" evidence="6">
    <location>
        <begin position="591"/>
        <end position="626"/>
    </location>
</feature>
<dbReference type="InterPro" id="IPR009439">
    <property type="entry name" value="RCC_reductase"/>
</dbReference>
<dbReference type="PROSITE" id="PS50222">
    <property type="entry name" value="EF_HAND_2"/>
    <property type="match status" value="4"/>
</dbReference>
<dbReference type="Pfam" id="PF13499">
    <property type="entry name" value="EF-hand_7"/>
    <property type="match status" value="2"/>
</dbReference>
<dbReference type="SMART" id="SM00054">
    <property type="entry name" value="EFh"/>
    <property type="match status" value="4"/>
</dbReference>
<dbReference type="Pfam" id="PF06405">
    <property type="entry name" value="RCC_reductase"/>
    <property type="match status" value="1"/>
</dbReference>
<keyword evidence="1" id="KW-0479">Metal-binding</keyword>
<evidence type="ECO:0000256" key="5">
    <source>
        <dbReference type="SAM" id="MobiDB-lite"/>
    </source>
</evidence>
<dbReference type="CDD" id="cd00051">
    <property type="entry name" value="EFh"/>
    <property type="match status" value="1"/>
</dbReference>
<feature type="region of interest" description="Disordered" evidence="5">
    <location>
        <begin position="1"/>
        <end position="37"/>
    </location>
</feature>
<dbReference type="EnsemblPlants" id="evm.model.04.1869">
    <property type="protein sequence ID" value="cds.evm.model.04.1869"/>
    <property type="gene ID" value="evm.TU.04.1869"/>
</dbReference>
<dbReference type="FunFam" id="1.10.238.10:FF:000268">
    <property type="entry name" value="Centrin 2"/>
    <property type="match status" value="1"/>
</dbReference>
<dbReference type="GO" id="GO:0051743">
    <property type="term" value="F:red chlorophyll catabolite reductase activity"/>
    <property type="evidence" value="ECO:0007669"/>
    <property type="project" value="InterPro"/>
</dbReference>
<evidence type="ECO:0000313" key="7">
    <source>
        <dbReference type="EnsemblPlants" id="cds.evm.model.04.1869"/>
    </source>
</evidence>
<dbReference type="GO" id="GO:0005509">
    <property type="term" value="F:calcium ion binding"/>
    <property type="evidence" value="ECO:0007669"/>
    <property type="project" value="InterPro"/>
</dbReference>
<feature type="domain" description="EF-hand" evidence="6">
    <location>
        <begin position="555"/>
        <end position="590"/>
    </location>
</feature>
<dbReference type="GO" id="GO:0015996">
    <property type="term" value="P:chlorophyll catabolic process"/>
    <property type="evidence" value="ECO:0007669"/>
    <property type="project" value="TreeGrafter"/>
</dbReference>
<evidence type="ECO:0000256" key="4">
    <source>
        <dbReference type="ARBA" id="ARBA00023125"/>
    </source>
</evidence>
<dbReference type="Gramene" id="evm.model.04.1869">
    <property type="protein sequence ID" value="cds.evm.model.04.1869"/>
    <property type="gene ID" value="evm.TU.04.1869"/>
</dbReference>
<dbReference type="GO" id="GO:0043565">
    <property type="term" value="F:sequence-specific DNA binding"/>
    <property type="evidence" value="ECO:0007669"/>
    <property type="project" value="InterPro"/>
</dbReference>
<dbReference type="InterPro" id="IPR000232">
    <property type="entry name" value="HSF_DNA-bd"/>
</dbReference>
<sequence>MPHKIKGSYGLSLVVPNSNPGNHHKRRRFGSPWKPGFRKVVPDKWEFANENFRRGQKELLSEIRRRKTLATTSTPAQVSPEGKSTGEGSLSPSNSGEDLGSTSSSSPDSKSPGSVETAAIAMTQFADLSGENEKLKKDNEAKENKKRNRNEGAGFTGGPPHPKEMKGVDFHAPPLIMKSSKSSSLTRPPSNSVSVSAFTTPFRMELDNNERRRKFIEFPYVSSSHKKLMVDLVSMVETRLDSQLLPCTLPPDVQYYQNQSDTSHASLHIRSGHPSSPLPTGGALNITSLSTYLKSSTDSPNFFMDIIRSSPTSLVLILDIPPRRDLALYPDYLKKYYEDTNLEAQRQVLEKVPEFKPYFSPSLYIRAFVSPTVITARIESDSVERMEEIIQDHVGVVAKQVLETWLDTCAVVENGDEVDENEREYLQKRDLLVRSKTIEIDLASSLPRLFGPETADRIITTIQKGPSRKEKPRGRHHGLNPQKKQEIKEAFELFDTDGSGTIDAKELNVAMRALGFEMTEEQINQMIADVDKDGSGAIDFDEFVHMMTAKIGERDTKEELKKAFQIIDQDKDGKISAMDIKLIAKDLGENFTEDEIDDMIEEADRDHDGAVNLDEFIRMMKRTSYGY</sequence>
<evidence type="ECO:0000256" key="3">
    <source>
        <dbReference type="ARBA" id="ARBA00022837"/>
    </source>
</evidence>
<keyword evidence="2" id="KW-0677">Repeat</keyword>
<accession>A0A803PEW5</accession>
<dbReference type="GO" id="GO:0003700">
    <property type="term" value="F:DNA-binding transcription factor activity"/>
    <property type="evidence" value="ECO:0007669"/>
    <property type="project" value="InterPro"/>
</dbReference>
<dbReference type="AlphaFoldDB" id="A0A803PEW5"/>
<dbReference type="InterPro" id="IPR011992">
    <property type="entry name" value="EF-hand-dom_pair"/>
</dbReference>
<dbReference type="OMA" id="TFYENTK"/>
<dbReference type="Gene3D" id="3.40.1500.20">
    <property type="match status" value="1"/>
</dbReference>
<dbReference type="SMART" id="SM00415">
    <property type="entry name" value="HSF"/>
    <property type="match status" value="1"/>
</dbReference>
<protein>
    <recommendedName>
        <fullName evidence="6">EF-hand domain-containing protein</fullName>
    </recommendedName>
</protein>
<dbReference type="PANTHER" id="PTHR34685">
    <property type="entry name" value="RED CHLOROPHYLL CATABOLITE REDUCTASE, CHLOROPLASTIC"/>
    <property type="match status" value="1"/>
</dbReference>
<keyword evidence="3" id="KW-0106">Calcium</keyword>
<keyword evidence="8" id="KW-1185">Reference proteome</keyword>
<feature type="region of interest" description="Disordered" evidence="5">
    <location>
        <begin position="63"/>
        <end position="165"/>
    </location>
</feature>
<feature type="domain" description="EF-hand" evidence="6">
    <location>
        <begin position="482"/>
        <end position="517"/>
    </location>
</feature>
<dbReference type="PROSITE" id="PS00018">
    <property type="entry name" value="EF_HAND_1"/>
    <property type="match status" value="4"/>
</dbReference>
<dbReference type="SUPFAM" id="SSF47473">
    <property type="entry name" value="EF-hand"/>
    <property type="match status" value="1"/>
</dbReference>
<organism evidence="7 8">
    <name type="scientific">Cannabis sativa</name>
    <name type="common">Hemp</name>
    <name type="synonym">Marijuana</name>
    <dbReference type="NCBI Taxonomy" id="3483"/>
    <lineage>
        <taxon>Eukaryota</taxon>
        <taxon>Viridiplantae</taxon>
        <taxon>Streptophyta</taxon>
        <taxon>Embryophyta</taxon>
        <taxon>Tracheophyta</taxon>
        <taxon>Spermatophyta</taxon>
        <taxon>Magnoliopsida</taxon>
        <taxon>eudicotyledons</taxon>
        <taxon>Gunneridae</taxon>
        <taxon>Pentapetalae</taxon>
        <taxon>rosids</taxon>
        <taxon>fabids</taxon>
        <taxon>Rosales</taxon>
        <taxon>Cannabaceae</taxon>
        <taxon>Cannabis</taxon>
    </lineage>
</organism>
<dbReference type="PANTHER" id="PTHR34685:SF2">
    <property type="entry name" value="RED CHLOROPHYLL CATABOLITE REDUCTASE, CHLOROPLASTIC"/>
    <property type="match status" value="1"/>
</dbReference>
<feature type="region of interest" description="Disordered" evidence="5">
    <location>
        <begin position="463"/>
        <end position="482"/>
    </location>
</feature>
<reference evidence="7" key="2">
    <citation type="submission" date="2021-03" db="UniProtKB">
        <authorList>
            <consortium name="EnsemblPlants"/>
        </authorList>
    </citation>
    <scope>IDENTIFICATION</scope>
</reference>
<dbReference type="InterPro" id="IPR018247">
    <property type="entry name" value="EF_Hand_1_Ca_BS"/>
</dbReference>
<dbReference type="GO" id="GO:0009507">
    <property type="term" value="C:chloroplast"/>
    <property type="evidence" value="ECO:0007669"/>
    <property type="project" value="TreeGrafter"/>
</dbReference>
<dbReference type="FunFam" id="1.10.238.10:FF:000256">
    <property type="entry name" value="probable calcium-binding protein CML20"/>
    <property type="match status" value="1"/>
</dbReference>
<reference evidence="7" key="1">
    <citation type="submission" date="2018-11" db="EMBL/GenBank/DDBJ databases">
        <authorList>
            <person name="Grassa J C."/>
        </authorList>
    </citation>
    <scope>NUCLEOTIDE SEQUENCE [LARGE SCALE GENOMIC DNA]</scope>
</reference>
<evidence type="ECO:0000259" key="6">
    <source>
        <dbReference type="PROSITE" id="PS50222"/>
    </source>
</evidence>
<dbReference type="Proteomes" id="UP000596661">
    <property type="component" value="Chromosome 4"/>
</dbReference>
<name>A0A803PEW5_CANSA</name>
<dbReference type="EMBL" id="UZAU01000401">
    <property type="status" value="NOT_ANNOTATED_CDS"/>
    <property type="molecule type" value="Genomic_DNA"/>
</dbReference>
<feature type="compositionally biased region" description="Basic and acidic residues" evidence="5">
    <location>
        <begin position="131"/>
        <end position="143"/>
    </location>
</feature>
<feature type="domain" description="EF-hand" evidence="6">
    <location>
        <begin position="518"/>
        <end position="553"/>
    </location>
</feature>
<evidence type="ECO:0000313" key="8">
    <source>
        <dbReference type="Proteomes" id="UP000596661"/>
    </source>
</evidence>
<dbReference type="Gene3D" id="1.10.238.10">
    <property type="entry name" value="EF-hand"/>
    <property type="match status" value="2"/>
</dbReference>
<proteinExistence type="predicted"/>
<evidence type="ECO:0000256" key="2">
    <source>
        <dbReference type="ARBA" id="ARBA00022737"/>
    </source>
</evidence>
<feature type="compositionally biased region" description="Low complexity" evidence="5">
    <location>
        <begin position="93"/>
        <end position="114"/>
    </location>
</feature>